<dbReference type="AlphaFoldDB" id="A0A814VKJ0"/>
<keyword evidence="1" id="KW-0802">TPR repeat</keyword>
<keyword evidence="5" id="KW-1185">Reference proteome</keyword>
<evidence type="ECO:0000256" key="1">
    <source>
        <dbReference type="PROSITE-ProRule" id="PRU00339"/>
    </source>
</evidence>
<evidence type="ECO:0000313" key="4">
    <source>
        <dbReference type="Proteomes" id="UP000663854"/>
    </source>
</evidence>
<protein>
    <submittedName>
        <fullName evidence="2">Uncharacterized protein</fullName>
    </submittedName>
</protein>
<organism evidence="2 4">
    <name type="scientific">Rotaria sordida</name>
    <dbReference type="NCBI Taxonomy" id="392033"/>
    <lineage>
        <taxon>Eukaryota</taxon>
        <taxon>Metazoa</taxon>
        <taxon>Spiralia</taxon>
        <taxon>Gnathifera</taxon>
        <taxon>Rotifera</taxon>
        <taxon>Eurotatoria</taxon>
        <taxon>Bdelloidea</taxon>
        <taxon>Philodinida</taxon>
        <taxon>Philodinidae</taxon>
        <taxon>Rotaria</taxon>
    </lineage>
</organism>
<dbReference type="EMBL" id="CAJNOH010001201">
    <property type="protein sequence ID" value="CAF1189313.1"/>
    <property type="molecule type" value="Genomic_DNA"/>
</dbReference>
<dbReference type="Proteomes" id="UP000663870">
    <property type="component" value="Unassembled WGS sequence"/>
</dbReference>
<reference evidence="2" key="1">
    <citation type="submission" date="2021-02" db="EMBL/GenBank/DDBJ databases">
        <authorList>
            <person name="Nowell W R."/>
        </authorList>
    </citation>
    <scope>NUCLEOTIDE SEQUENCE</scope>
</reference>
<evidence type="ECO:0000313" key="3">
    <source>
        <dbReference type="EMBL" id="CAF1454317.1"/>
    </source>
</evidence>
<dbReference type="InterPro" id="IPR019734">
    <property type="entry name" value="TPR_rpt"/>
</dbReference>
<sequence length="253" mass="29062">MKFQDVKKCQEYIEKQSEKARLIVVVSGRLGEAIVPSIHELRQVISIYVYCKDKKSHEQWARNFAKVKAVVVELNELISRIETDHRMQKIVEEPLSINIFTTSTNASTSTIGTSTMGVNGQFVFSQVLIDCLQRIHRSGNSQVWVIRMVLCSDNEPELKYVLMNMKQQFGSGKMDLRTLGRLLSEMSKFDLAEKYFIRLLEQLPPSDPLLYDLYQDLGKLASQVGSFDKSMEWRQKAIALQQQNELAGKQSYE</sequence>
<name>A0A814VKJ0_9BILA</name>
<dbReference type="Proteomes" id="UP000663854">
    <property type="component" value="Unassembled WGS sequence"/>
</dbReference>
<evidence type="ECO:0000313" key="2">
    <source>
        <dbReference type="EMBL" id="CAF1189313.1"/>
    </source>
</evidence>
<proteinExistence type="predicted"/>
<dbReference type="PROSITE" id="PS50005">
    <property type="entry name" value="TPR"/>
    <property type="match status" value="1"/>
</dbReference>
<accession>A0A814VKJ0</accession>
<evidence type="ECO:0000313" key="5">
    <source>
        <dbReference type="Proteomes" id="UP000663870"/>
    </source>
</evidence>
<feature type="repeat" description="TPR" evidence="1">
    <location>
        <begin position="211"/>
        <end position="244"/>
    </location>
</feature>
<gene>
    <name evidence="3" type="ORF">JXQ802_LOCUS37789</name>
    <name evidence="2" type="ORF">PYM288_LOCUS24255</name>
</gene>
<dbReference type="EMBL" id="CAJNOL010002045">
    <property type="protein sequence ID" value="CAF1454317.1"/>
    <property type="molecule type" value="Genomic_DNA"/>
</dbReference>
<dbReference type="Gene3D" id="1.25.40.10">
    <property type="entry name" value="Tetratricopeptide repeat domain"/>
    <property type="match status" value="1"/>
</dbReference>
<comment type="caution">
    <text evidence="2">The sequence shown here is derived from an EMBL/GenBank/DDBJ whole genome shotgun (WGS) entry which is preliminary data.</text>
</comment>
<dbReference type="SUPFAM" id="SSF48452">
    <property type="entry name" value="TPR-like"/>
    <property type="match status" value="1"/>
</dbReference>
<dbReference type="InterPro" id="IPR011990">
    <property type="entry name" value="TPR-like_helical_dom_sf"/>
</dbReference>